<reference evidence="3" key="1">
    <citation type="submission" date="2019-02" db="EMBL/GenBank/DDBJ databases">
        <title>Complete genome sequence of Rhodoferax sp. Gr-4.</title>
        <authorList>
            <person name="Jin L."/>
        </authorList>
    </citation>
    <scope>NUCLEOTIDE SEQUENCE [LARGE SCALE GENOMIC DNA]</scope>
    <source>
        <strain evidence="3">Gr-4</strain>
    </source>
</reference>
<dbReference type="KEGG" id="rhg:EXZ61_19905"/>
<evidence type="ECO:0000256" key="1">
    <source>
        <dbReference type="SAM" id="Phobius"/>
    </source>
</evidence>
<accession>A0A515EU90</accession>
<protein>
    <recommendedName>
        <fullName evidence="4">LemA family protein</fullName>
    </recommendedName>
</protein>
<proteinExistence type="predicted"/>
<dbReference type="AlphaFoldDB" id="A0A515EU90"/>
<organism evidence="2 3">
    <name type="scientific">Rhodoferax aquaticus</name>
    <dbReference type="NCBI Taxonomy" id="2527691"/>
    <lineage>
        <taxon>Bacteria</taxon>
        <taxon>Pseudomonadati</taxon>
        <taxon>Pseudomonadota</taxon>
        <taxon>Betaproteobacteria</taxon>
        <taxon>Burkholderiales</taxon>
        <taxon>Comamonadaceae</taxon>
        <taxon>Rhodoferax</taxon>
    </lineage>
</organism>
<dbReference type="SUPFAM" id="SSF140478">
    <property type="entry name" value="LemA-like"/>
    <property type="match status" value="1"/>
</dbReference>
<reference evidence="3" key="2">
    <citation type="journal article" date="2020" name="Int. J. Syst. Evol. Microbiol.">
        <title>Genomic insights into a novel species Rhodoferax aquaticus sp. nov., isolated from freshwater.</title>
        <authorList>
            <person name="Li T."/>
            <person name="Zhuo Y."/>
            <person name="Jin C.Z."/>
            <person name="Wu X."/>
            <person name="Ko S.R."/>
            <person name="Jin F.J."/>
            <person name="Ahn C.Y."/>
            <person name="Oh H.M."/>
            <person name="Lee H.G."/>
            <person name="Jin L."/>
        </authorList>
    </citation>
    <scope>NUCLEOTIDE SEQUENCE [LARGE SCALE GENOMIC DNA]</scope>
    <source>
        <strain evidence="3">Gr-4</strain>
    </source>
</reference>
<dbReference type="RefSeq" id="WP_142813679.1">
    <property type="nucleotide sequence ID" value="NZ_CP036282.1"/>
</dbReference>
<dbReference type="Proteomes" id="UP000317365">
    <property type="component" value="Chromosome"/>
</dbReference>
<dbReference type="Gene3D" id="1.20.1440.20">
    <property type="entry name" value="LemA-like domain"/>
    <property type="match status" value="1"/>
</dbReference>
<evidence type="ECO:0000313" key="3">
    <source>
        <dbReference type="Proteomes" id="UP000317365"/>
    </source>
</evidence>
<gene>
    <name evidence="2" type="ORF">EXZ61_19905</name>
</gene>
<dbReference type="InterPro" id="IPR023353">
    <property type="entry name" value="LemA-like_dom_sf"/>
</dbReference>
<keyword evidence="3" id="KW-1185">Reference proteome</keyword>
<evidence type="ECO:0008006" key="4">
    <source>
        <dbReference type="Google" id="ProtNLM"/>
    </source>
</evidence>
<feature type="transmembrane region" description="Helical" evidence="1">
    <location>
        <begin position="6"/>
        <end position="22"/>
    </location>
</feature>
<evidence type="ECO:0000313" key="2">
    <source>
        <dbReference type="EMBL" id="QDL56240.1"/>
    </source>
</evidence>
<sequence length="186" mass="20947">MTGPVVLWMFAAVCMFWAIGAYNRLVRLRARGADAWGSMEKQMRKYLPLVLAHLNLTSVPEVPDPSQLEALDLPLLWHRLLKELLQLEQTLRATRHFPLKEGASKGLKAAFDSVLTTWNELCCAPGDLAGAQVPFELHQEWDAITEKTKSSVGGLNQILERYNEAIHQFPASLIAQAMRFHSVEKI</sequence>
<keyword evidence="1" id="KW-0812">Transmembrane</keyword>
<keyword evidence="1" id="KW-1133">Transmembrane helix</keyword>
<keyword evidence="1" id="KW-0472">Membrane</keyword>
<name>A0A515EU90_9BURK</name>
<dbReference type="EMBL" id="CP036282">
    <property type="protein sequence ID" value="QDL56240.1"/>
    <property type="molecule type" value="Genomic_DNA"/>
</dbReference>